<dbReference type="SUPFAM" id="SSF51690">
    <property type="entry name" value="Nicotinate/Quinolinate PRTase C-terminal domain-like"/>
    <property type="match status" value="1"/>
</dbReference>
<keyword evidence="7 10" id="KW-0808">Transferase</keyword>
<dbReference type="InterPro" id="IPR027277">
    <property type="entry name" value="NadC/ModD"/>
</dbReference>
<evidence type="ECO:0000256" key="6">
    <source>
        <dbReference type="ARBA" id="ARBA00022676"/>
    </source>
</evidence>
<dbReference type="PANTHER" id="PTHR32179:SF3">
    <property type="entry name" value="NICOTINATE-NUCLEOTIDE PYROPHOSPHORYLASE [CARBOXYLATING]"/>
    <property type="match status" value="1"/>
</dbReference>
<dbReference type="InterPro" id="IPR037128">
    <property type="entry name" value="Quinolinate_PRibosylTase_N_sf"/>
</dbReference>
<dbReference type="PIRSF" id="PIRSF006250">
    <property type="entry name" value="NadC_ModD"/>
    <property type="match status" value="1"/>
</dbReference>
<evidence type="ECO:0000256" key="8">
    <source>
        <dbReference type="ARBA" id="ARBA00033102"/>
    </source>
</evidence>
<keyword evidence="5" id="KW-0662">Pyridine nucleotide biosynthesis</keyword>
<dbReference type="InterPro" id="IPR036068">
    <property type="entry name" value="Nicotinate_pribotase-like_C"/>
</dbReference>
<dbReference type="InterPro" id="IPR022412">
    <property type="entry name" value="Quinolinate_PRibosylTrfase_N"/>
</dbReference>
<dbReference type="InterPro" id="IPR004393">
    <property type="entry name" value="NadC"/>
</dbReference>
<gene>
    <name evidence="13" type="primary">nadC</name>
    <name evidence="13" type="ORF">V8247_01690</name>
</gene>
<dbReference type="Gene3D" id="3.90.1170.20">
    <property type="entry name" value="Quinolinate phosphoribosyl transferase, N-terminal domain"/>
    <property type="match status" value="1"/>
</dbReference>
<evidence type="ECO:0000313" key="13">
    <source>
        <dbReference type="EMBL" id="WWX25707.1"/>
    </source>
</evidence>
<keyword evidence="6 10" id="KW-0328">Glycosyltransferase</keyword>
<dbReference type="InterPro" id="IPR013785">
    <property type="entry name" value="Aldolase_TIM"/>
</dbReference>
<dbReference type="Pfam" id="PF01729">
    <property type="entry name" value="QRPTase_C"/>
    <property type="match status" value="1"/>
</dbReference>
<reference evidence="13 14" key="1">
    <citation type="submission" date="2024-03" db="EMBL/GenBank/DDBJ databases">
        <title>A Dehalogenimonas Isolated from Estuarine Sediments Dihaloeliminates Chlorinated Alkanes.</title>
        <authorList>
            <person name="Yang Y."/>
            <person name="Wang H."/>
        </authorList>
    </citation>
    <scope>NUCLEOTIDE SEQUENCE [LARGE SCALE GENOMIC DNA]</scope>
    <source>
        <strain evidence="13 14">W</strain>
    </source>
</reference>
<comment type="pathway">
    <text evidence="2">Cofactor biosynthesis; NAD(+) biosynthesis; nicotinate D-ribonucleotide from quinolinate: step 1/1.</text>
</comment>
<evidence type="ECO:0000256" key="9">
    <source>
        <dbReference type="ARBA" id="ARBA00047445"/>
    </source>
</evidence>
<keyword evidence="14" id="KW-1185">Reference proteome</keyword>
<protein>
    <recommendedName>
        <fullName evidence="4">nicotinate-nucleotide diphosphorylase (carboxylating)</fullName>
        <ecNumber evidence="4">2.4.2.19</ecNumber>
    </recommendedName>
    <alternativeName>
        <fullName evidence="8">Quinolinate phosphoribosyltransferase [decarboxylating]</fullName>
    </alternativeName>
</protein>
<dbReference type="Proteomes" id="UP001375370">
    <property type="component" value="Chromosome"/>
</dbReference>
<dbReference type="Gene3D" id="3.20.20.70">
    <property type="entry name" value="Aldolase class I"/>
    <property type="match status" value="1"/>
</dbReference>
<organism evidence="13 14">
    <name type="scientific">Candidatus Dehalogenimonas loeffleri</name>
    <dbReference type="NCBI Taxonomy" id="3127115"/>
    <lineage>
        <taxon>Bacteria</taxon>
        <taxon>Bacillati</taxon>
        <taxon>Chloroflexota</taxon>
        <taxon>Dehalococcoidia</taxon>
        <taxon>Dehalococcoidales</taxon>
        <taxon>Dehalococcoidaceae</taxon>
        <taxon>Dehalogenimonas</taxon>
    </lineage>
</organism>
<evidence type="ECO:0000256" key="4">
    <source>
        <dbReference type="ARBA" id="ARBA00011944"/>
    </source>
</evidence>
<dbReference type="Pfam" id="PF02749">
    <property type="entry name" value="QRPTase_N"/>
    <property type="match status" value="1"/>
</dbReference>
<feature type="domain" description="Quinolinate phosphoribosyl transferase C-terminal" evidence="11">
    <location>
        <begin position="110"/>
        <end position="278"/>
    </location>
</feature>
<proteinExistence type="inferred from homology"/>
<evidence type="ECO:0000256" key="7">
    <source>
        <dbReference type="ARBA" id="ARBA00022679"/>
    </source>
</evidence>
<sequence length="288" mass="30491">MGTHNQIERIIDIALEEDVARGDRTTELIIPANMGGSAAIIAREDAVVAGGEIARIALLKVDQSLEVKMEIQDGNPAKAGEVVMVITGRVTSILKAERVILNFLSHLSGVATLTARYVEKVKDLGVKIGDTRKTLPGLRLLEKYAVYAAGGQNNRPDLASGILIKDNHLVAMAAKGISISEGIAKAKAGANGMKVEIEVQNLEQLKQAVDGKPDIIMLDNMSLDDIREAVKTVPTTISLEASGGITLENVREVAEAGVDLISVGAITHSARGVNFSLDFVTGRPAAQE</sequence>
<evidence type="ECO:0000259" key="11">
    <source>
        <dbReference type="Pfam" id="PF01729"/>
    </source>
</evidence>
<evidence type="ECO:0000259" key="12">
    <source>
        <dbReference type="Pfam" id="PF02749"/>
    </source>
</evidence>
<dbReference type="EC" id="2.4.2.19" evidence="4"/>
<dbReference type="InterPro" id="IPR002638">
    <property type="entry name" value="Quinolinate_PRibosylTrfase_C"/>
</dbReference>
<evidence type="ECO:0000256" key="10">
    <source>
        <dbReference type="PIRNR" id="PIRNR006250"/>
    </source>
</evidence>
<dbReference type="GO" id="GO:0004514">
    <property type="term" value="F:nicotinate-nucleotide diphosphorylase (carboxylating) activity"/>
    <property type="evidence" value="ECO:0007669"/>
    <property type="project" value="UniProtKB-EC"/>
</dbReference>
<dbReference type="RefSeq" id="WP_338738140.1">
    <property type="nucleotide sequence ID" value="NZ_CP146612.1"/>
</dbReference>
<dbReference type="EMBL" id="CP146612">
    <property type="protein sequence ID" value="WWX25707.1"/>
    <property type="molecule type" value="Genomic_DNA"/>
</dbReference>
<dbReference type="NCBIfam" id="TIGR00078">
    <property type="entry name" value="nadC"/>
    <property type="match status" value="1"/>
</dbReference>
<evidence type="ECO:0000256" key="1">
    <source>
        <dbReference type="ARBA" id="ARBA00003237"/>
    </source>
</evidence>
<comment type="function">
    <text evidence="1">Involved in the catabolism of quinolinic acid (QA).</text>
</comment>
<evidence type="ECO:0000256" key="3">
    <source>
        <dbReference type="ARBA" id="ARBA00009400"/>
    </source>
</evidence>
<dbReference type="PANTHER" id="PTHR32179">
    <property type="entry name" value="NICOTINATE-NUCLEOTIDE PYROPHOSPHORYLASE [CARBOXYLATING]"/>
    <property type="match status" value="1"/>
</dbReference>
<dbReference type="CDD" id="cd01572">
    <property type="entry name" value="QPRTase"/>
    <property type="match status" value="1"/>
</dbReference>
<name>A0ABZ2J481_9CHLR</name>
<evidence type="ECO:0000256" key="2">
    <source>
        <dbReference type="ARBA" id="ARBA00004893"/>
    </source>
</evidence>
<feature type="domain" description="Quinolinate phosphoribosyl transferase N-terminal" evidence="12">
    <location>
        <begin position="23"/>
        <end position="108"/>
    </location>
</feature>
<evidence type="ECO:0000256" key="5">
    <source>
        <dbReference type="ARBA" id="ARBA00022642"/>
    </source>
</evidence>
<accession>A0ABZ2J481</accession>
<dbReference type="SUPFAM" id="SSF54675">
    <property type="entry name" value="Nicotinate/Quinolinate PRTase N-terminal domain-like"/>
    <property type="match status" value="1"/>
</dbReference>
<comment type="similarity">
    <text evidence="3 10">Belongs to the NadC/ModD family.</text>
</comment>
<comment type="catalytic activity">
    <reaction evidence="9">
        <text>nicotinate beta-D-ribonucleotide + CO2 + diphosphate = quinolinate + 5-phospho-alpha-D-ribose 1-diphosphate + 2 H(+)</text>
        <dbReference type="Rhea" id="RHEA:12733"/>
        <dbReference type="ChEBI" id="CHEBI:15378"/>
        <dbReference type="ChEBI" id="CHEBI:16526"/>
        <dbReference type="ChEBI" id="CHEBI:29959"/>
        <dbReference type="ChEBI" id="CHEBI:33019"/>
        <dbReference type="ChEBI" id="CHEBI:57502"/>
        <dbReference type="ChEBI" id="CHEBI:58017"/>
        <dbReference type="EC" id="2.4.2.19"/>
    </reaction>
</comment>
<evidence type="ECO:0000313" key="14">
    <source>
        <dbReference type="Proteomes" id="UP001375370"/>
    </source>
</evidence>